<feature type="compositionally biased region" description="Polar residues" evidence="1">
    <location>
        <begin position="90"/>
        <end position="125"/>
    </location>
</feature>
<evidence type="ECO:0000313" key="3">
    <source>
        <dbReference type="Proteomes" id="UP000652761"/>
    </source>
</evidence>
<evidence type="ECO:0000256" key="1">
    <source>
        <dbReference type="SAM" id="MobiDB-lite"/>
    </source>
</evidence>
<feature type="region of interest" description="Disordered" evidence="1">
    <location>
        <begin position="65"/>
        <end position="125"/>
    </location>
</feature>
<keyword evidence="3" id="KW-1185">Reference proteome</keyword>
<gene>
    <name evidence="2" type="ORF">Taro_047001</name>
</gene>
<evidence type="ECO:0000313" key="2">
    <source>
        <dbReference type="EMBL" id="MQM14069.1"/>
    </source>
</evidence>
<feature type="non-terminal residue" evidence="2">
    <location>
        <position position="125"/>
    </location>
</feature>
<dbReference type="Proteomes" id="UP000652761">
    <property type="component" value="Unassembled WGS sequence"/>
</dbReference>
<reference evidence="2" key="1">
    <citation type="submission" date="2017-07" db="EMBL/GenBank/DDBJ databases">
        <title>Taro Niue Genome Assembly and Annotation.</title>
        <authorList>
            <person name="Atibalentja N."/>
            <person name="Keating K."/>
            <person name="Fields C.J."/>
        </authorList>
    </citation>
    <scope>NUCLEOTIDE SEQUENCE</scope>
    <source>
        <strain evidence="2">Niue_2</strain>
        <tissue evidence="2">Leaf</tissue>
    </source>
</reference>
<name>A0A843WV43_COLES</name>
<protein>
    <submittedName>
        <fullName evidence="2">Uncharacterized protein</fullName>
    </submittedName>
</protein>
<sequence>CCCCHAAAAPLASAGEVPARQRALRAGVAGRRQCTLCVGDAPSTRLRRFTHFCLGSVDTRSSEVDTRPSFQQISLPDWDSSVDTVPGSVDTRSGQVDTRPSFQQTSLPNWESRSTLDQGRSTHSG</sequence>
<dbReference type="EMBL" id="NMUH01005945">
    <property type="protein sequence ID" value="MQM14069.1"/>
    <property type="molecule type" value="Genomic_DNA"/>
</dbReference>
<proteinExistence type="predicted"/>
<dbReference type="AlphaFoldDB" id="A0A843WV43"/>
<accession>A0A843WV43</accession>
<comment type="caution">
    <text evidence="2">The sequence shown here is derived from an EMBL/GenBank/DDBJ whole genome shotgun (WGS) entry which is preliminary data.</text>
</comment>
<organism evidence="2 3">
    <name type="scientific">Colocasia esculenta</name>
    <name type="common">Wild taro</name>
    <name type="synonym">Arum esculentum</name>
    <dbReference type="NCBI Taxonomy" id="4460"/>
    <lineage>
        <taxon>Eukaryota</taxon>
        <taxon>Viridiplantae</taxon>
        <taxon>Streptophyta</taxon>
        <taxon>Embryophyta</taxon>
        <taxon>Tracheophyta</taxon>
        <taxon>Spermatophyta</taxon>
        <taxon>Magnoliopsida</taxon>
        <taxon>Liliopsida</taxon>
        <taxon>Araceae</taxon>
        <taxon>Aroideae</taxon>
        <taxon>Colocasieae</taxon>
        <taxon>Colocasia</taxon>
    </lineage>
</organism>